<organism evidence="2 3">
    <name type="scientific">Aphis glycines</name>
    <name type="common">Soybean aphid</name>
    <dbReference type="NCBI Taxonomy" id="307491"/>
    <lineage>
        <taxon>Eukaryota</taxon>
        <taxon>Metazoa</taxon>
        <taxon>Ecdysozoa</taxon>
        <taxon>Arthropoda</taxon>
        <taxon>Hexapoda</taxon>
        <taxon>Insecta</taxon>
        <taxon>Pterygota</taxon>
        <taxon>Neoptera</taxon>
        <taxon>Paraneoptera</taxon>
        <taxon>Hemiptera</taxon>
        <taxon>Sternorrhyncha</taxon>
        <taxon>Aphidomorpha</taxon>
        <taxon>Aphidoidea</taxon>
        <taxon>Aphididae</taxon>
        <taxon>Aphidini</taxon>
        <taxon>Aphis</taxon>
        <taxon>Aphis</taxon>
    </lineage>
</organism>
<sequence length="1138" mass="132513">MRILLHLLAIETGSLRHGDVWRSEKSILVGPRRFLSQDRVYVPWLKAAFTDQTPRTIDLMLCSSIHKILLNFKEELKSFKCTYCSVRDEYFEHHHTIGKYIKSPLYNFTTIFNSEHLIYINNNKKPLKLFAATVNNNDNARGISKLNQHSSLQNNSNVTDTHLIQIKLYANTSKHSVVSKCINNNKVEENTTYTRLKHNSGEDLHNTYSNFLTLNMGKKKTKNIEKDYTNDYENKFKNSSNARLSMISDSESSSSEDIEFPLKVLGHKNYFRKENEDDISSSDDEMYSTLTHKISKRRNTNHLNMHITDDDLSDISLENDSAINNKSVVTKKVKKIENHNKSLNSVQLNTNNDIGIKLVEKTYEEDEPNINDSNFRENINLSSDTSSENNYSIDNDNIVTKKLKKKKKHNTNLNSIQLSTKNNLEIESFEKTYKEDEEPNIIDSWNNISQKRKYKINTLADIDNVPTKKLKKKKNNDNSLNSFEFNTINDSEISQNHFKLKTLLNSMESNDSEGASTEIEPKFNLIKYLKNKEASLQNHPKYKQIKEMLSKKIMGIVNKNCQITNSDIVLLKTIGNIILEKIVEKMNAAQDINGIKITLPPECEENKIHFIETNLGRPPSKEKMNIIKKLNPQVKLRVFNIEEDNLIREYWSKFQKEYKVSNILPFLSNGLEMALDNTQRLQFVRYISAGLPNRLLSSVFIRFNVLFSGHQDKTRFSEEEDRLIMKVEKCDVIKTKLSVLSLILNRSRMQLYRRNGVLKNQFEKCKKVCWDDQKRQELFTNILLETNTDNWKDLKNLTLKKNTLIKIAENLGEDVTFEKVRKQWNYLYTMLFCKKPIKTLSLRLKILELLEQQNFKHFSDVDWIKITNQLYPGANSKLICDIFHCWIDKNVPSNLKKNIKDTLNYLREHNVDKIRKKIHKHGESEFPRLTVQDYDLLVNLKLFLIISLFYALIINCILTQLNFTVSSHNITTFGYKNIAPVIKIVLGSYNTKNSSSEDIELPLNVLGHENYFSKENEDDISSSDDEMYFTLRHILSKRQNTNHLKIYYRTDESDLSSKLSSNVVNVDSIYISKTVSCKKSFDNNLLSDQTTLKKNTIKENKKSTFINCQVILLIKLTLIKFQKKILVMMMKLLLSLTK</sequence>
<keyword evidence="1" id="KW-0472">Membrane</keyword>
<dbReference type="Proteomes" id="UP000475862">
    <property type="component" value="Unassembled WGS sequence"/>
</dbReference>
<dbReference type="AlphaFoldDB" id="A0A6G0TES9"/>
<protein>
    <submittedName>
        <fullName evidence="2">Uncharacterized protein</fullName>
    </submittedName>
</protein>
<evidence type="ECO:0000313" key="2">
    <source>
        <dbReference type="EMBL" id="KAE9531662.1"/>
    </source>
</evidence>
<accession>A0A6G0TES9</accession>
<keyword evidence="1" id="KW-0812">Transmembrane</keyword>
<reference evidence="2 3" key="1">
    <citation type="submission" date="2019-08" db="EMBL/GenBank/DDBJ databases">
        <title>The genome of the soybean aphid Biotype 1, its phylome, world population structure and adaptation to the North American continent.</title>
        <authorList>
            <person name="Giordano R."/>
            <person name="Donthu R.K."/>
            <person name="Hernandez A.G."/>
            <person name="Wright C.L."/>
            <person name="Zimin A.V."/>
        </authorList>
    </citation>
    <scope>NUCLEOTIDE SEQUENCE [LARGE SCALE GENOMIC DNA]</scope>
    <source>
        <tissue evidence="2">Whole aphids</tissue>
    </source>
</reference>
<dbReference type="EMBL" id="VYZN01000041">
    <property type="protein sequence ID" value="KAE9531662.1"/>
    <property type="molecule type" value="Genomic_DNA"/>
</dbReference>
<proteinExistence type="predicted"/>
<keyword evidence="1" id="KW-1133">Transmembrane helix</keyword>
<gene>
    <name evidence="2" type="ORF">AGLY_010868</name>
</gene>
<dbReference type="OrthoDB" id="5812619at2759"/>
<evidence type="ECO:0000256" key="1">
    <source>
        <dbReference type="SAM" id="Phobius"/>
    </source>
</evidence>
<comment type="caution">
    <text evidence="2">The sequence shown here is derived from an EMBL/GenBank/DDBJ whole genome shotgun (WGS) entry which is preliminary data.</text>
</comment>
<keyword evidence="3" id="KW-1185">Reference proteome</keyword>
<evidence type="ECO:0000313" key="3">
    <source>
        <dbReference type="Proteomes" id="UP000475862"/>
    </source>
</evidence>
<feature type="transmembrane region" description="Helical" evidence="1">
    <location>
        <begin position="936"/>
        <end position="958"/>
    </location>
</feature>
<name>A0A6G0TES9_APHGL</name>